<gene>
    <name evidence="2" type="ORF">CVT26_001868</name>
</gene>
<keyword evidence="3" id="KW-1185">Reference proteome</keyword>
<evidence type="ECO:0008006" key="4">
    <source>
        <dbReference type="Google" id="ProtNLM"/>
    </source>
</evidence>
<reference evidence="2 3" key="1">
    <citation type="journal article" date="2018" name="Evol. Lett.">
        <title>Horizontal gene cluster transfer increased hallucinogenic mushroom diversity.</title>
        <authorList>
            <person name="Reynolds H.T."/>
            <person name="Vijayakumar V."/>
            <person name="Gluck-Thaler E."/>
            <person name="Korotkin H.B."/>
            <person name="Matheny P.B."/>
            <person name="Slot J.C."/>
        </authorList>
    </citation>
    <scope>NUCLEOTIDE SEQUENCE [LARGE SCALE GENOMIC DNA]</scope>
    <source>
        <strain evidence="2 3">SRW20</strain>
    </source>
</reference>
<dbReference type="EMBL" id="NHYE01001208">
    <property type="protein sequence ID" value="PPQ97685.1"/>
    <property type="molecule type" value="Genomic_DNA"/>
</dbReference>
<sequence>MSNALPPVPVQEAYIALGLNNELIATLLTGIYTVIYFGTLYIYVSKKSSRNWLVVLSFTISYLVFLVTDAVPWFLFKQAIVDNGSTRETIFISVALGGPIWATYVNNICQITVTVIADGLMIWRCFNVWERSWRVISLPLFLLVCEIGLDLSEIVIVPMAHFAPTPRQARLLDILISSALFVTFATTMITTLLIAYRIHSIAKENVPKLSRRRLNHVLEMLVQSSAAYSLAALAYAILIAVPFGSANPLTFNEAEAYLGPFYFFISGVAPTIMVARVALASDDKRATVATHVSGLQFRPDSTHTVAQFGHESLQASQGASDILEDHKDLEEKESNIVITHVV</sequence>
<feature type="transmembrane region" description="Helical" evidence="1">
    <location>
        <begin position="261"/>
        <end position="279"/>
    </location>
</feature>
<feature type="transmembrane region" description="Helical" evidence="1">
    <location>
        <begin position="138"/>
        <end position="162"/>
    </location>
</feature>
<name>A0A409Y3V0_9AGAR</name>
<feature type="transmembrane region" description="Helical" evidence="1">
    <location>
        <begin position="51"/>
        <end position="75"/>
    </location>
</feature>
<accession>A0A409Y3V0</accession>
<keyword evidence="1" id="KW-1133">Transmembrane helix</keyword>
<evidence type="ECO:0000313" key="3">
    <source>
        <dbReference type="Proteomes" id="UP000284706"/>
    </source>
</evidence>
<feature type="transmembrane region" description="Helical" evidence="1">
    <location>
        <begin position="23"/>
        <end position="44"/>
    </location>
</feature>
<protein>
    <recommendedName>
        <fullName evidence="4">G-protein coupled receptors family 1 profile domain-containing protein</fullName>
    </recommendedName>
</protein>
<comment type="caution">
    <text evidence="2">The sequence shown here is derived from an EMBL/GenBank/DDBJ whole genome shotgun (WGS) entry which is preliminary data.</text>
</comment>
<proteinExistence type="predicted"/>
<dbReference type="AlphaFoldDB" id="A0A409Y3V0"/>
<feature type="transmembrane region" description="Helical" evidence="1">
    <location>
        <begin position="174"/>
        <end position="196"/>
    </location>
</feature>
<dbReference type="OrthoDB" id="3265004at2759"/>
<evidence type="ECO:0000256" key="1">
    <source>
        <dbReference type="SAM" id="Phobius"/>
    </source>
</evidence>
<dbReference type="STRING" id="231916.A0A409Y3V0"/>
<keyword evidence="1" id="KW-0472">Membrane</keyword>
<dbReference type="Proteomes" id="UP000284706">
    <property type="component" value="Unassembled WGS sequence"/>
</dbReference>
<organism evidence="2 3">
    <name type="scientific">Gymnopilus dilepis</name>
    <dbReference type="NCBI Taxonomy" id="231916"/>
    <lineage>
        <taxon>Eukaryota</taxon>
        <taxon>Fungi</taxon>
        <taxon>Dikarya</taxon>
        <taxon>Basidiomycota</taxon>
        <taxon>Agaricomycotina</taxon>
        <taxon>Agaricomycetes</taxon>
        <taxon>Agaricomycetidae</taxon>
        <taxon>Agaricales</taxon>
        <taxon>Agaricineae</taxon>
        <taxon>Hymenogastraceae</taxon>
        <taxon>Gymnopilus</taxon>
    </lineage>
</organism>
<dbReference type="InParanoid" id="A0A409Y3V0"/>
<evidence type="ECO:0000313" key="2">
    <source>
        <dbReference type="EMBL" id="PPQ97685.1"/>
    </source>
</evidence>
<keyword evidence="1" id="KW-0812">Transmembrane</keyword>
<feature type="transmembrane region" description="Helical" evidence="1">
    <location>
        <begin position="217"/>
        <end position="241"/>
    </location>
</feature>